<dbReference type="PROSITE" id="PS01232">
    <property type="entry name" value="PNP_UDP_1"/>
    <property type="match status" value="1"/>
</dbReference>
<dbReference type="PANTHER" id="PTHR43691:SF11">
    <property type="entry name" value="FI09636P-RELATED"/>
    <property type="match status" value="1"/>
</dbReference>
<comment type="pathway">
    <text evidence="2 10">Pyrimidine metabolism; UMP biosynthesis via salvage pathway; uracil from uridine (phosphorylase route): step 1/1.</text>
</comment>
<dbReference type="InterPro" id="IPR018016">
    <property type="entry name" value="Nucleoside_phosphorylase_CS"/>
</dbReference>
<keyword evidence="6" id="KW-0963">Cytoplasm</keyword>
<keyword evidence="13" id="KW-1185">Reference proteome</keyword>
<dbReference type="InterPro" id="IPR010058">
    <property type="entry name" value="Uridine_phosphorylase"/>
</dbReference>
<dbReference type="NCBIfam" id="TIGR01718">
    <property type="entry name" value="Uridine-psphlse"/>
    <property type="match status" value="1"/>
</dbReference>
<evidence type="ECO:0000313" key="12">
    <source>
        <dbReference type="EMBL" id="MBB5225836.1"/>
    </source>
</evidence>
<evidence type="ECO:0000256" key="1">
    <source>
        <dbReference type="ARBA" id="ARBA00004496"/>
    </source>
</evidence>
<comment type="catalytic activity">
    <reaction evidence="9 10">
        <text>uridine + phosphate = alpha-D-ribose 1-phosphate + uracil</text>
        <dbReference type="Rhea" id="RHEA:24388"/>
        <dbReference type="ChEBI" id="CHEBI:16704"/>
        <dbReference type="ChEBI" id="CHEBI:17568"/>
        <dbReference type="ChEBI" id="CHEBI:43474"/>
        <dbReference type="ChEBI" id="CHEBI:57720"/>
        <dbReference type="EC" id="2.4.2.3"/>
    </reaction>
</comment>
<dbReference type="InterPro" id="IPR000845">
    <property type="entry name" value="Nucleoside_phosphorylase_d"/>
</dbReference>
<dbReference type="AlphaFoldDB" id="A0A7W8G8M5"/>
<dbReference type="GO" id="GO:0009164">
    <property type="term" value="P:nucleoside catabolic process"/>
    <property type="evidence" value="ECO:0007669"/>
    <property type="project" value="UniProtKB-ARBA"/>
</dbReference>
<evidence type="ECO:0000259" key="11">
    <source>
        <dbReference type="Pfam" id="PF01048"/>
    </source>
</evidence>
<keyword evidence="7 10" id="KW-0328">Glycosyltransferase</keyword>
<gene>
    <name evidence="12" type="ORF">HNP76_001193</name>
</gene>
<evidence type="ECO:0000256" key="6">
    <source>
        <dbReference type="ARBA" id="ARBA00022490"/>
    </source>
</evidence>
<dbReference type="GO" id="GO:0004850">
    <property type="term" value="F:uridine phosphorylase activity"/>
    <property type="evidence" value="ECO:0007669"/>
    <property type="project" value="UniProtKB-EC"/>
</dbReference>
<dbReference type="Gene3D" id="3.40.50.1580">
    <property type="entry name" value="Nucleoside phosphorylase domain"/>
    <property type="match status" value="1"/>
</dbReference>
<proteinExistence type="inferred from homology"/>
<feature type="domain" description="Nucleoside phosphorylase" evidence="11">
    <location>
        <begin position="23"/>
        <end position="242"/>
    </location>
</feature>
<dbReference type="Pfam" id="PF01048">
    <property type="entry name" value="PNP_UDP_1"/>
    <property type="match status" value="1"/>
</dbReference>
<comment type="caution">
    <text evidence="12">The sequence shown here is derived from an EMBL/GenBank/DDBJ whole genome shotgun (WGS) entry which is preliminary data.</text>
</comment>
<protein>
    <recommendedName>
        <fullName evidence="5 10">Uridine phosphorylase</fullName>
        <ecNumber evidence="4 10">2.4.2.3</ecNumber>
    </recommendedName>
</protein>
<dbReference type="Proteomes" id="UP000518887">
    <property type="component" value="Unassembled WGS sequence"/>
</dbReference>
<dbReference type="GO" id="GO:0044206">
    <property type="term" value="P:UMP salvage"/>
    <property type="evidence" value="ECO:0007669"/>
    <property type="project" value="UniProtKB-UniPathway"/>
</dbReference>
<dbReference type="SUPFAM" id="SSF53167">
    <property type="entry name" value="Purine and uridine phosphorylases"/>
    <property type="match status" value="1"/>
</dbReference>
<dbReference type="PANTHER" id="PTHR43691">
    <property type="entry name" value="URIDINE PHOSPHORYLASE"/>
    <property type="match status" value="1"/>
</dbReference>
<evidence type="ECO:0000256" key="9">
    <source>
        <dbReference type="ARBA" id="ARBA00048447"/>
    </source>
</evidence>
<evidence type="ECO:0000256" key="8">
    <source>
        <dbReference type="ARBA" id="ARBA00022679"/>
    </source>
</evidence>
<dbReference type="EMBL" id="JACHFQ010000003">
    <property type="protein sequence ID" value="MBB5225836.1"/>
    <property type="molecule type" value="Genomic_DNA"/>
</dbReference>
<accession>A0A7W8G8M5</accession>
<dbReference type="InterPro" id="IPR035994">
    <property type="entry name" value="Nucleoside_phosphorylase_sf"/>
</dbReference>
<dbReference type="GO" id="GO:0005829">
    <property type="term" value="C:cytosol"/>
    <property type="evidence" value="ECO:0007669"/>
    <property type="project" value="TreeGrafter"/>
</dbReference>
<dbReference type="EC" id="2.4.2.3" evidence="4 10"/>
<dbReference type="RefSeq" id="WP_184658495.1">
    <property type="nucleotide sequence ID" value="NZ_CP031518.1"/>
</dbReference>
<name>A0A7W8G8M5_9SPIR</name>
<dbReference type="GO" id="GO:0009166">
    <property type="term" value="P:nucleotide catabolic process"/>
    <property type="evidence" value="ECO:0007669"/>
    <property type="project" value="InterPro"/>
</dbReference>
<evidence type="ECO:0000256" key="4">
    <source>
        <dbReference type="ARBA" id="ARBA00011888"/>
    </source>
</evidence>
<evidence type="ECO:0000256" key="3">
    <source>
        <dbReference type="ARBA" id="ARBA00010456"/>
    </source>
</evidence>
<organism evidence="12 13">
    <name type="scientific">Treponema ruminis</name>
    <dbReference type="NCBI Taxonomy" id="744515"/>
    <lineage>
        <taxon>Bacteria</taxon>
        <taxon>Pseudomonadati</taxon>
        <taxon>Spirochaetota</taxon>
        <taxon>Spirochaetia</taxon>
        <taxon>Spirochaetales</taxon>
        <taxon>Treponemataceae</taxon>
        <taxon>Treponema</taxon>
    </lineage>
</organism>
<comment type="subcellular location">
    <subcellularLocation>
        <location evidence="1">Cytoplasm</location>
    </subcellularLocation>
</comment>
<comment type="function">
    <text evidence="10">Catalyzes the reversible phosphorylytic cleavage of uridine to uracil and ribose-1-phosphate.</text>
</comment>
<evidence type="ECO:0000313" key="13">
    <source>
        <dbReference type="Proteomes" id="UP000518887"/>
    </source>
</evidence>
<evidence type="ECO:0000256" key="5">
    <source>
        <dbReference type="ARBA" id="ARBA00021980"/>
    </source>
</evidence>
<evidence type="ECO:0000256" key="2">
    <source>
        <dbReference type="ARBA" id="ARBA00004825"/>
    </source>
</evidence>
<sequence length="262" mass="28155">MVDYTEGSGKQYHTGVGPNDIGKYVIMPGDPKRCAKIAEHFDNARLVADVREYTTYTGTLEGLPVSVTSTGIGGPSASIAIEELSKCGAHTFIRVGTCGGMQEEVMGGDIVIATGAVRMEGTSREFAPIEYPAVANIECVNALMNAASKLGVPNHTGVVQCKDSFFGQHEPEVMPVSYELENKWQAWLRMGCLASEMESAALFIAGQFLRVRVGSCFLVVANQERAKKGLPNKQAHDTEAAITVAVEALRELILKDKKSGKI</sequence>
<evidence type="ECO:0000256" key="7">
    <source>
        <dbReference type="ARBA" id="ARBA00022676"/>
    </source>
</evidence>
<reference evidence="12 13" key="1">
    <citation type="submission" date="2020-08" db="EMBL/GenBank/DDBJ databases">
        <title>Genomic Encyclopedia of Type Strains, Phase IV (KMG-IV): sequencing the most valuable type-strain genomes for metagenomic binning, comparative biology and taxonomic classification.</title>
        <authorList>
            <person name="Goeker M."/>
        </authorList>
    </citation>
    <scope>NUCLEOTIDE SEQUENCE [LARGE SCALE GENOMIC DNA]</scope>
    <source>
        <strain evidence="12 13">DSM 103462</strain>
    </source>
</reference>
<evidence type="ECO:0000256" key="10">
    <source>
        <dbReference type="RuleBase" id="RU361131"/>
    </source>
</evidence>
<dbReference type="CDD" id="cd17767">
    <property type="entry name" value="UP_EcUdp-like"/>
    <property type="match status" value="1"/>
</dbReference>
<comment type="similarity">
    <text evidence="3 10">Belongs to the PNP/UDP phosphorylase family.</text>
</comment>
<keyword evidence="8 10" id="KW-0808">Transferase</keyword>
<dbReference type="UniPathway" id="UPA00574">
    <property type="reaction ID" value="UER00633"/>
</dbReference>